<evidence type="ECO:0008006" key="5">
    <source>
        <dbReference type="Google" id="ProtNLM"/>
    </source>
</evidence>
<reference evidence="3 4" key="1">
    <citation type="submission" date="2024-03" db="EMBL/GenBank/DDBJ databases">
        <title>The genome assembly and annotation of the cricket Gryllus longicercus Weissman &amp; Gray.</title>
        <authorList>
            <person name="Szrajer S."/>
            <person name="Gray D."/>
            <person name="Ylla G."/>
        </authorList>
    </citation>
    <scope>NUCLEOTIDE SEQUENCE [LARGE SCALE GENOMIC DNA]</scope>
    <source>
        <strain evidence="3">DAG 2021-001</strain>
        <tissue evidence="3">Whole body minus gut</tissue>
    </source>
</reference>
<dbReference type="PANTHER" id="PTHR11941">
    <property type="entry name" value="ENOYL-COA HYDRATASE-RELATED"/>
    <property type="match status" value="1"/>
</dbReference>
<keyword evidence="4" id="KW-1185">Reference proteome</keyword>
<dbReference type="GO" id="GO:0016829">
    <property type="term" value="F:lyase activity"/>
    <property type="evidence" value="ECO:0007669"/>
    <property type="project" value="UniProtKB-KW"/>
</dbReference>
<sequence>MNSVETFPLKPPVNYYEGPENSLEEIEMHLLQFTGGTIDLNKSDSGIATLCINHYKKRNAISGKMMVELGRVVAELEAWRDGKGVIVYGSGGTFCSGGDLDMARRTGCTADGFKMSAYMTHVLDRLERLPLLTVALIEGSGALGGGAEVALACDFRLLASGCAGVGAVHARMGLTPAWGGAGRLVALLGRRRALHLLATARVVPPQEALALGLADALLGPQPHQSVLAAAEAWLRERTRAPAEVIRALKVMCDARAHALDERRIFAPLWGASANRHALASRPRHTSAPADGDQEPTTR</sequence>
<dbReference type="PANTHER" id="PTHR11941:SF27">
    <property type="entry name" value="ETHYLMALONYL-COA DECARBOXYLASE"/>
    <property type="match status" value="1"/>
</dbReference>
<dbReference type="CDD" id="cd06558">
    <property type="entry name" value="crotonase-like"/>
    <property type="match status" value="1"/>
</dbReference>
<dbReference type="Pfam" id="PF00378">
    <property type="entry name" value="ECH_1"/>
    <property type="match status" value="1"/>
</dbReference>
<dbReference type="EMBL" id="JAZDUA010000570">
    <property type="protein sequence ID" value="KAK7791005.1"/>
    <property type="molecule type" value="Genomic_DNA"/>
</dbReference>
<proteinExistence type="predicted"/>
<evidence type="ECO:0000256" key="1">
    <source>
        <dbReference type="ARBA" id="ARBA00023239"/>
    </source>
</evidence>
<evidence type="ECO:0000256" key="2">
    <source>
        <dbReference type="SAM" id="MobiDB-lite"/>
    </source>
</evidence>
<evidence type="ECO:0000313" key="3">
    <source>
        <dbReference type="EMBL" id="KAK7791005.1"/>
    </source>
</evidence>
<dbReference type="GO" id="GO:0006635">
    <property type="term" value="P:fatty acid beta-oxidation"/>
    <property type="evidence" value="ECO:0007669"/>
    <property type="project" value="TreeGrafter"/>
</dbReference>
<dbReference type="SUPFAM" id="SSF52096">
    <property type="entry name" value="ClpP/crotonase"/>
    <property type="match status" value="1"/>
</dbReference>
<dbReference type="GO" id="GO:0005829">
    <property type="term" value="C:cytosol"/>
    <property type="evidence" value="ECO:0007669"/>
    <property type="project" value="TreeGrafter"/>
</dbReference>
<feature type="region of interest" description="Disordered" evidence="2">
    <location>
        <begin position="276"/>
        <end position="298"/>
    </location>
</feature>
<name>A0AAN9YXW2_9ORTH</name>
<organism evidence="3 4">
    <name type="scientific">Gryllus longicercus</name>
    <dbReference type="NCBI Taxonomy" id="2509291"/>
    <lineage>
        <taxon>Eukaryota</taxon>
        <taxon>Metazoa</taxon>
        <taxon>Ecdysozoa</taxon>
        <taxon>Arthropoda</taxon>
        <taxon>Hexapoda</taxon>
        <taxon>Insecta</taxon>
        <taxon>Pterygota</taxon>
        <taxon>Neoptera</taxon>
        <taxon>Polyneoptera</taxon>
        <taxon>Orthoptera</taxon>
        <taxon>Ensifera</taxon>
        <taxon>Gryllidea</taxon>
        <taxon>Grylloidea</taxon>
        <taxon>Gryllidae</taxon>
        <taxon>Gryllinae</taxon>
        <taxon>Gryllus</taxon>
    </lineage>
</organism>
<comment type="caution">
    <text evidence="3">The sequence shown here is derived from an EMBL/GenBank/DDBJ whole genome shotgun (WGS) entry which is preliminary data.</text>
</comment>
<evidence type="ECO:0000313" key="4">
    <source>
        <dbReference type="Proteomes" id="UP001378592"/>
    </source>
</evidence>
<dbReference type="Proteomes" id="UP001378592">
    <property type="component" value="Unassembled WGS sequence"/>
</dbReference>
<protein>
    <recommendedName>
        <fullName evidence="5">Ethylmalonyl-CoA decarboxylase</fullName>
    </recommendedName>
</protein>
<dbReference type="InterPro" id="IPR029045">
    <property type="entry name" value="ClpP/crotonase-like_dom_sf"/>
</dbReference>
<accession>A0AAN9YXW2</accession>
<keyword evidence="1" id="KW-0456">Lyase</keyword>
<dbReference type="InterPro" id="IPR001753">
    <property type="entry name" value="Enoyl-CoA_hydra/iso"/>
</dbReference>
<dbReference type="Gene3D" id="3.90.226.10">
    <property type="entry name" value="2-enoyl-CoA Hydratase, Chain A, domain 1"/>
    <property type="match status" value="1"/>
</dbReference>
<dbReference type="AlphaFoldDB" id="A0AAN9YXW2"/>
<gene>
    <name evidence="3" type="ORF">R5R35_007899</name>
</gene>